<gene>
    <name evidence="1" type="ORF">SK571_44090</name>
</gene>
<dbReference type="EMBL" id="JAXAVV010000041">
    <property type="protein sequence ID" value="MDX8056399.1"/>
    <property type="molecule type" value="Genomic_DNA"/>
</dbReference>
<proteinExistence type="predicted"/>
<protein>
    <submittedName>
        <fullName evidence="1">Uncharacterized protein</fullName>
    </submittedName>
</protein>
<organism evidence="1 2">
    <name type="scientific">Lentzea kristufekii</name>
    <dbReference type="NCBI Taxonomy" id="3095430"/>
    <lineage>
        <taxon>Bacteria</taxon>
        <taxon>Bacillati</taxon>
        <taxon>Actinomycetota</taxon>
        <taxon>Actinomycetes</taxon>
        <taxon>Pseudonocardiales</taxon>
        <taxon>Pseudonocardiaceae</taxon>
        <taxon>Lentzea</taxon>
    </lineage>
</organism>
<keyword evidence="2" id="KW-1185">Reference proteome</keyword>
<dbReference type="RefSeq" id="WP_319990070.1">
    <property type="nucleotide sequence ID" value="NZ_JAXAVV010000041.1"/>
</dbReference>
<comment type="caution">
    <text evidence="1">The sequence shown here is derived from an EMBL/GenBank/DDBJ whole genome shotgun (WGS) entry which is preliminary data.</text>
</comment>
<reference evidence="1 2" key="1">
    <citation type="submission" date="2023-11" db="EMBL/GenBank/DDBJ databases">
        <title>Lentzea sokolovensis, sp. nov., Lentzea kristufkii, sp. nov., and Lentzea miocenensis, sp. nov., rare actinobacteria from Sokolov Coal Basin, Miocene lacustrine sediment, Czech Republic.</title>
        <authorList>
            <person name="Lara A."/>
            <person name="Kotroba L."/>
            <person name="Nouioui I."/>
            <person name="Neumann-Schaal M."/>
            <person name="Mast Y."/>
            <person name="Chronakova A."/>
        </authorList>
    </citation>
    <scope>NUCLEOTIDE SEQUENCE [LARGE SCALE GENOMIC DNA]</scope>
    <source>
        <strain evidence="1 2">BCCO 10_0798</strain>
    </source>
</reference>
<evidence type="ECO:0000313" key="1">
    <source>
        <dbReference type="EMBL" id="MDX8056399.1"/>
    </source>
</evidence>
<accession>A0ABU4U869</accession>
<evidence type="ECO:0000313" key="2">
    <source>
        <dbReference type="Proteomes" id="UP001271792"/>
    </source>
</evidence>
<dbReference type="Proteomes" id="UP001271792">
    <property type="component" value="Unassembled WGS sequence"/>
</dbReference>
<name>A0ABU4U869_9PSEU</name>
<reference evidence="1 2" key="2">
    <citation type="submission" date="2023-11" db="EMBL/GenBank/DDBJ databases">
        <authorList>
            <person name="Lara A.C."/>
            <person name="Chronakova A."/>
        </authorList>
    </citation>
    <scope>NUCLEOTIDE SEQUENCE [LARGE SCALE GENOMIC DNA]</scope>
    <source>
        <strain evidence="1 2">BCCO 10_0798</strain>
    </source>
</reference>
<sequence length="104" mass="12215">MPRRHPRMALGEFSQRFTSDVVRLELSRNYLGPFAVEIALRAWTEFVHDPYRRLWDFDSKGCGISWCCADPSEARELLGFVARALPRRSARELRKRLDELDALY</sequence>